<feature type="compositionally biased region" description="Basic and acidic residues" evidence="4">
    <location>
        <begin position="153"/>
        <end position="170"/>
    </location>
</feature>
<dbReference type="PANTHER" id="PTHR46035:SF1">
    <property type="entry name" value="TETRATRICOPEPTIDE REPEAT PROTEIN 4"/>
    <property type="match status" value="1"/>
</dbReference>
<feature type="region of interest" description="Disordered" evidence="4">
    <location>
        <begin position="147"/>
        <end position="170"/>
    </location>
</feature>
<comment type="similarity">
    <text evidence="3">Belongs to the TTC4 family.</text>
</comment>
<dbReference type="Proteomes" id="UP001276659">
    <property type="component" value="Unassembled WGS sequence"/>
</dbReference>
<evidence type="ECO:0000259" key="5">
    <source>
        <dbReference type="Pfam" id="PF18972"/>
    </source>
</evidence>
<feature type="region of interest" description="Disordered" evidence="4">
    <location>
        <begin position="1"/>
        <end position="35"/>
    </location>
</feature>
<protein>
    <recommendedName>
        <fullName evidence="5">Cns1/TTC4 wheel domain-containing protein</fullName>
    </recommendedName>
</protein>
<dbReference type="GO" id="GO:0005829">
    <property type="term" value="C:cytosol"/>
    <property type="evidence" value="ECO:0007669"/>
    <property type="project" value="TreeGrafter"/>
</dbReference>
<dbReference type="GO" id="GO:0006457">
    <property type="term" value="P:protein folding"/>
    <property type="evidence" value="ECO:0007669"/>
    <property type="project" value="TreeGrafter"/>
</dbReference>
<evidence type="ECO:0000313" key="7">
    <source>
        <dbReference type="Proteomes" id="UP001276659"/>
    </source>
</evidence>
<dbReference type="GO" id="GO:0051879">
    <property type="term" value="F:Hsp90 protein binding"/>
    <property type="evidence" value="ECO:0007669"/>
    <property type="project" value="InterPro"/>
</dbReference>
<gene>
    <name evidence="6" type="ORF">OEA41_009428</name>
</gene>
<proteinExistence type="inferred from homology"/>
<keyword evidence="7" id="KW-1185">Reference proteome</keyword>
<evidence type="ECO:0000256" key="1">
    <source>
        <dbReference type="ARBA" id="ARBA00022737"/>
    </source>
</evidence>
<dbReference type="PANTHER" id="PTHR46035">
    <property type="entry name" value="TETRATRICOPEPTIDE REPEAT PROTEIN 4"/>
    <property type="match status" value="1"/>
</dbReference>
<evidence type="ECO:0000256" key="2">
    <source>
        <dbReference type="ARBA" id="ARBA00022803"/>
    </source>
</evidence>
<dbReference type="SUPFAM" id="SSF48452">
    <property type="entry name" value="TPR-like"/>
    <property type="match status" value="1"/>
</dbReference>
<keyword evidence="1" id="KW-0677">Repeat</keyword>
<dbReference type="SMART" id="SM00028">
    <property type="entry name" value="TPR"/>
    <property type="match status" value="2"/>
</dbReference>
<dbReference type="GO" id="GO:0030544">
    <property type="term" value="F:Hsp70 protein binding"/>
    <property type="evidence" value="ECO:0007669"/>
    <property type="project" value="TreeGrafter"/>
</dbReference>
<reference evidence="6" key="1">
    <citation type="submission" date="2022-11" db="EMBL/GenBank/DDBJ databases">
        <title>Chromosomal genome sequence assembly and mating type (MAT) locus characterization of the leprose asexual lichenized fungus Lepraria neglecta (Nyl.) Erichsen.</title>
        <authorList>
            <person name="Allen J.L."/>
            <person name="Pfeffer B."/>
        </authorList>
    </citation>
    <scope>NUCLEOTIDE SEQUENCE</scope>
    <source>
        <strain evidence="6">Allen 5258</strain>
    </source>
</reference>
<dbReference type="AlphaFoldDB" id="A0AAD9Z3J4"/>
<dbReference type="InterPro" id="IPR044059">
    <property type="entry name" value="Csn1/TTC4_wheel"/>
</dbReference>
<feature type="domain" description="Cns1/TTC4 wheel" evidence="5">
    <location>
        <begin position="304"/>
        <end position="413"/>
    </location>
</feature>
<evidence type="ECO:0000256" key="4">
    <source>
        <dbReference type="SAM" id="MobiDB-lite"/>
    </source>
</evidence>
<organism evidence="6 7">
    <name type="scientific">Lepraria neglecta</name>
    <dbReference type="NCBI Taxonomy" id="209136"/>
    <lineage>
        <taxon>Eukaryota</taxon>
        <taxon>Fungi</taxon>
        <taxon>Dikarya</taxon>
        <taxon>Ascomycota</taxon>
        <taxon>Pezizomycotina</taxon>
        <taxon>Lecanoromycetes</taxon>
        <taxon>OSLEUM clade</taxon>
        <taxon>Lecanoromycetidae</taxon>
        <taxon>Lecanorales</taxon>
        <taxon>Lecanorineae</taxon>
        <taxon>Stereocaulaceae</taxon>
        <taxon>Lepraria</taxon>
    </lineage>
</organism>
<comment type="caution">
    <text evidence="6">The sequence shown here is derived from an EMBL/GenBank/DDBJ whole genome shotgun (WGS) entry which is preliminary data.</text>
</comment>
<dbReference type="Pfam" id="PF18972">
    <property type="entry name" value="Wheel"/>
    <property type="match status" value="1"/>
</dbReference>
<sequence length="420" mass="46175">MARVEELPDDFDESLNFNPVETAPAHSVPPPIASGSIPFAIGDKLQAQDGTTPALPPHMASVRSHTADEIVQMMNRTPLFMTSLGKTQGEDGENVELEAMRALQYEGTPAENAQGFKEQGNDMVKVKRWKDAKEFYTKGLAVLSPDGKASLKGPHEAEHLPSKADEEAESRKEKELEEACYVNRALSTTLDCASALRINPKNVKAYYRSSLALLALDKIAEASDACSRGLTIDPSNIALSNLNTKITDRQVALAAVQKSKQGREQRAQKEKLMLNATLRARNIRTRATAQPPDMEDAAIHLSPDPVSPTSTLIFPTVLLYPLHLQSDFVKAFSETDTVPQHLEYIFPLPWDEKHEYTVQNVEYYMETVSGGLIKVGKNVSLAKVLGSGGVEVVDGIVRINVVLKSRAKAWIEEMKTRKGN</sequence>
<dbReference type="CDD" id="cd21381">
    <property type="entry name" value="CTWD_TTC4"/>
    <property type="match status" value="1"/>
</dbReference>
<dbReference type="Gene3D" id="1.25.40.10">
    <property type="entry name" value="Tetratricopeptide repeat domain"/>
    <property type="match status" value="1"/>
</dbReference>
<accession>A0AAD9Z3J4</accession>
<dbReference type="GO" id="GO:0005634">
    <property type="term" value="C:nucleus"/>
    <property type="evidence" value="ECO:0007669"/>
    <property type="project" value="TreeGrafter"/>
</dbReference>
<dbReference type="InterPro" id="IPR019734">
    <property type="entry name" value="TPR_rpt"/>
</dbReference>
<name>A0AAD9Z3J4_9LECA</name>
<evidence type="ECO:0000256" key="3">
    <source>
        <dbReference type="ARBA" id="ARBA00023602"/>
    </source>
</evidence>
<keyword evidence="2" id="KW-0802">TPR repeat</keyword>
<dbReference type="InterPro" id="IPR011990">
    <property type="entry name" value="TPR-like_helical_dom_sf"/>
</dbReference>
<dbReference type="EMBL" id="JASNWA010000009">
    <property type="protein sequence ID" value="KAK3170043.1"/>
    <property type="molecule type" value="Genomic_DNA"/>
</dbReference>
<evidence type="ECO:0000313" key="6">
    <source>
        <dbReference type="EMBL" id="KAK3170043.1"/>
    </source>
</evidence>